<sequence length="114" mass="11876">MGPVTTNPWLISIINMTIVFGVLAALGVLMKIIQLVDPTQKKTEKPVAAPAPAAAPAAVAAPVQDDSEVIAVIAAAVAALGHSAEQIACVRRLPEASWTQNAHIEAISVRKECF</sequence>
<dbReference type="InterPro" id="IPR005899">
    <property type="entry name" value="Na_pump_deCOase"/>
</dbReference>
<evidence type="ECO:0000256" key="6">
    <source>
        <dbReference type="SAM" id="Phobius"/>
    </source>
</evidence>
<proteinExistence type="predicted"/>
<dbReference type="STRING" id="1262914.BN533_01367"/>
<dbReference type="eggNOG" id="ENOG50333XP">
    <property type="taxonomic scope" value="Bacteria"/>
</dbReference>
<keyword evidence="3 6" id="KW-0812">Transmembrane</keyword>
<evidence type="ECO:0000256" key="3">
    <source>
        <dbReference type="ARBA" id="ARBA00022692"/>
    </source>
</evidence>
<dbReference type="GO" id="GO:0005886">
    <property type="term" value="C:plasma membrane"/>
    <property type="evidence" value="ECO:0007669"/>
    <property type="project" value="UniProtKB-SubCell"/>
</dbReference>
<evidence type="ECO:0000313" key="7">
    <source>
        <dbReference type="EMBL" id="CDB46310.1"/>
    </source>
</evidence>
<dbReference type="AlphaFoldDB" id="R6IAJ3"/>
<reference evidence="7" key="1">
    <citation type="submission" date="2012-11" db="EMBL/GenBank/DDBJ databases">
        <title>Dependencies among metagenomic species, viruses, plasmids and units of genetic variation.</title>
        <authorList>
            <person name="Nielsen H.B."/>
            <person name="Almeida M."/>
            <person name="Juncker A.S."/>
            <person name="Rasmussen S."/>
            <person name="Li J."/>
            <person name="Sunagawa S."/>
            <person name="Plichta D."/>
            <person name="Gautier L."/>
            <person name="Le Chatelier E."/>
            <person name="Peletier E."/>
            <person name="Bonde I."/>
            <person name="Nielsen T."/>
            <person name="Manichanh C."/>
            <person name="Arumugam M."/>
            <person name="Batto J."/>
            <person name="Santos M.B.Q.D."/>
            <person name="Blom N."/>
            <person name="Borruel N."/>
            <person name="Burgdorf K.S."/>
            <person name="Boumezbeur F."/>
            <person name="Casellas F."/>
            <person name="Dore J."/>
            <person name="Guarner F."/>
            <person name="Hansen T."/>
            <person name="Hildebrand F."/>
            <person name="Kaas R.S."/>
            <person name="Kennedy S."/>
            <person name="Kristiansen K."/>
            <person name="Kultima J.R."/>
            <person name="Leonard P."/>
            <person name="Levenez F."/>
            <person name="Lund O."/>
            <person name="Moumen B."/>
            <person name="Le Paslier D."/>
            <person name="Pons N."/>
            <person name="Pedersen O."/>
            <person name="Prifti E."/>
            <person name="Qin J."/>
            <person name="Raes J."/>
            <person name="Tap J."/>
            <person name="Tims S."/>
            <person name="Ussery D.W."/>
            <person name="Yamada T."/>
            <person name="MetaHit consortium"/>
            <person name="Renault P."/>
            <person name="Sicheritz-Ponten T."/>
            <person name="Bork P."/>
            <person name="Wang J."/>
            <person name="Brunak S."/>
            <person name="Ehrlich S.D."/>
        </authorList>
    </citation>
    <scope>NUCLEOTIDE SEQUENCE [LARGE SCALE GENOMIC DNA]</scope>
</reference>
<dbReference type="Pfam" id="PF04277">
    <property type="entry name" value="OAD_gamma"/>
    <property type="match status" value="1"/>
</dbReference>
<organism evidence="7">
    <name type="scientific">Phascolarctobacterium faecium</name>
    <dbReference type="NCBI Taxonomy" id="33025"/>
    <lineage>
        <taxon>Bacteria</taxon>
        <taxon>Bacillati</taxon>
        <taxon>Bacillota</taxon>
        <taxon>Negativicutes</taxon>
        <taxon>Acidaminococcales</taxon>
        <taxon>Acidaminococcaceae</taxon>
        <taxon>Phascolarctobacterium</taxon>
    </lineage>
</organism>
<keyword evidence="4 6" id="KW-1133">Transmembrane helix</keyword>
<keyword evidence="2" id="KW-1003">Cell membrane</keyword>
<name>R6IAJ3_9FIRM</name>
<feature type="transmembrane region" description="Helical" evidence="6">
    <location>
        <begin position="12"/>
        <end position="33"/>
    </location>
</feature>
<gene>
    <name evidence="7" type="ORF">BN533_01367</name>
</gene>
<dbReference type="EMBL" id="CBDS010000081">
    <property type="protein sequence ID" value="CDB46310.1"/>
    <property type="molecule type" value="Genomic_DNA"/>
</dbReference>
<evidence type="ECO:0000256" key="2">
    <source>
        <dbReference type="ARBA" id="ARBA00022475"/>
    </source>
</evidence>
<dbReference type="GO" id="GO:0015081">
    <property type="term" value="F:sodium ion transmembrane transporter activity"/>
    <property type="evidence" value="ECO:0007669"/>
    <property type="project" value="InterPro"/>
</dbReference>
<dbReference type="NCBIfam" id="TIGR01195">
    <property type="entry name" value="oadG_fam"/>
    <property type="match status" value="1"/>
</dbReference>
<evidence type="ECO:0000256" key="1">
    <source>
        <dbReference type="ARBA" id="ARBA00004236"/>
    </source>
</evidence>
<accession>R6IAJ3</accession>
<comment type="caution">
    <text evidence="7">The sequence shown here is derived from an EMBL/GenBank/DDBJ whole genome shotgun (WGS) entry which is preliminary data.</text>
</comment>
<dbReference type="RefSeq" id="WP_021718267.1">
    <property type="nucleotide sequence ID" value="NZ_DBGBRY010000044.1"/>
</dbReference>
<evidence type="ECO:0000256" key="5">
    <source>
        <dbReference type="ARBA" id="ARBA00023136"/>
    </source>
</evidence>
<keyword evidence="5 6" id="KW-0472">Membrane</keyword>
<evidence type="ECO:0000256" key="4">
    <source>
        <dbReference type="ARBA" id="ARBA00022989"/>
    </source>
</evidence>
<dbReference type="HOGENOM" id="CLU_170325_0_0_9"/>
<comment type="subcellular location">
    <subcellularLocation>
        <location evidence="1">Cell membrane</location>
    </subcellularLocation>
</comment>
<protein>
    <submittedName>
        <fullName evidence="7">Oxaloacetate decarboxylase gamma chain</fullName>
    </submittedName>
</protein>
<dbReference type="GO" id="GO:0036376">
    <property type="term" value="P:sodium ion export across plasma membrane"/>
    <property type="evidence" value="ECO:0007669"/>
    <property type="project" value="InterPro"/>
</dbReference>